<keyword evidence="3" id="KW-1185">Reference proteome</keyword>
<dbReference type="AlphaFoldDB" id="A0A1M7EBC4"/>
<evidence type="ECO:0000256" key="1">
    <source>
        <dbReference type="SAM" id="MobiDB-lite"/>
    </source>
</evidence>
<sequence length="183" mass="19628">MRNILPVLLAGVSLLAGCDSDLDTTATNRPAMTPATSGSAPATDSGSTSHGVSRDVQIPLSSYQPVRLRNVATATGRYAAVVPCPRDTAGEISLQIVLQTQRHTLEALTLLYAGTNATRKLNQLGNGVGYYHPATQRYYFSVAYQTISELPGNRRFSSEPYEINGWISTDTNTAGVLPTRLAR</sequence>
<gene>
    <name evidence="2" type="ORF">SAMN02746009_03581</name>
</gene>
<feature type="region of interest" description="Disordered" evidence="1">
    <location>
        <begin position="26"/>
        <end position="54"/>
    </location>
</feature>
<evidence type="ECO:0000313" key="3">
    <source>
        <dbReference type="Proteomes" id="UP000183947"/>
    </source>
</evidence>
<proteinExistence type="predicted"/>
<dbReference type="Proteomes" id="UP000183947">
    <property type="component" value="Unassembled WGS sequence"/>
</dbReference>
<evidence type="ECO:0000313" key="2">
    <source>
        <dbReference type="EMBL" id="SHL89037.1"/>
    </source>
</evidence>
<protein>
    <submittedName>
        <fullName evidence="2">Uncharacterized protein</fullName>
    </submittedName>
</protein>
<dbReference type="OrthoDB" id="886015at2"/>
<accession>A0A1M7EBC4</accession>
<dbReference type="EMBL" id="FRAS01000024">
    <property type="protein sequence ID" value="SHL89037.1"/>
    <property type="molecule type" value="Genomic_DNA"/>
</dbReference>
<feature type="compositionally biased region" description="Polar residues" evidence="1">
    <location>
        <begin position="26"/>
        <end position="51"/>
    </location>
</feature>
<name>A0A1M7EBC4_9BACT</name>
<dbReference type="PROSITE" id="PS51257">
    <property type="entry name" value="PROKAR_LIPOPROTEIN"/>
    <property type="match status" value="1"/>
</dbReference>
<dbReference type="STRING" id="1121959.SAMN02746009_03581"/>
<reference evidence="3" key="1">
    <citation type="submission" date="2016-11" db="EMBL/GenBank/DDBJ databases">
        <authorList>
            <person name="Varghese N."/>
            <person name="Submissions S."/>
        </authorList>
    </citation>
    <scope>NUCLEOTIDE SEQUENCE [LARGE SCALE GENOMIC DNA]</scope>
    <source>
        <strain evidence="3">DSM 18569</strain>
    </source>
</reference>
<dbReference type="RefSeq" id="WP_139252397.1">
    <property type="nucleotide sequence ID" value="NZ_FRAS01000024.1"/>
</dbReference>
<organism evidence="2 3">
    <name type="scientific">Hymenobacter psychrotolerans DSM 18569</name>
    <dbReference type="NCBI Taxonomy" id="1121959"/>
    <lineage>
        <taxon>Bacteria</taxon>
        <taxon>Pseudomonadati</taxon>
        <taxon>Bacteroidota</taxon>
        <taxon>Cytophagia</taxon>
        <taxon>Cytophagales</taxon>
        <taxon>Hymenobacteraceae</taxon>
        <taxon>Hymenobacter</taxon>
    </lineage>
</organism>